<gene>
    <name evidence="2" type="ORF">BLTE_10670</name>
</gene>
<protein>
    <recommendedName>
        <fullName evidence="4">GemA protein</fullName>
    </recommendedName>
</protein>
<dbReference type="OrthoDB" id="7353918at2"/>
<evidence type="ECO:0008006" key="4">
    <source>
        <dbReference type="Google" id="ProtNLM"/>
    </source>
</evidence>
<dbReference type="KEGG" id="blag:BLTE_10670"/>
<feature type="region of interest" description="Disordered" evidence="1">
    <location>
        <begin position="86"/>
        <end position="109"/>
    </location>
</feature>
<evidence type="ECO:0000313" key="3">
    <source>
        <dbReference type="Proteomes" id="UP000266934"/>
    </source>
</evidence>
<dbReference type="InterPro" id="IPR009363">
    <property type="entry name" value="Phage_Mu_Gp16"/>
</dbReference>
<dbReference type="Pfam" id="PF06252">
    <property type="entry name" value="GemA"/>
    <property type="match status" value="1"/>
</dbReference>
<organism evidence="2 3">
    <name type="scientific">Blastochloris tepida</name>
    <dbReference type="NCBI Taxonomy" id="2233851"/>
    <lineage>
        <taxon>Bacteria</taxon>
        <taxon>Pseudomonadati</taxon>
        <taxon>Pseudomonadota</taxon>
        <taxon>Alphaproteobacteria</taxon>
        <taxon>Hyphomicrobiales</taxon>
        <taxon>Blastochloridaceae</taxon>
        <taxon>Blastochloris</taxon>
    </lineage>
</organism>
<dbReference type="AlphaFoldDB" id="A0A348FYJ9"/>
<name>A0A348FYJ9_9HYPH</name>
<evidence type="ECO:0000256" key="1">
    <source>
        <dbReference type="SAM" id="MobiDB-lite"/>
    </source>
</evidence>
<reference evidence="2 3" key="1">
    <citation type="submission" date="2018-08" db="EMBL/GenBank/DDBJ databases">
        <title>Complete genome sequencing of Blastochloris tepida GI.</title>
        <authorList>
            <person name="Tsukatani Y."/>
            <person name="Mori H."/>
        </authorList>
    </citation>
    <scope>NUCLEOTIDE SEQUENCE [LARGE SCALE GENOMIC DNA]</scope>
    <source>
        <strain evidence="2 3">GI</strain>
    </source>
</reference>
<dbReference type="EMBL" id="AP018907">
    <property type="protein sequence ID" value="BBF92382.1"/>
    <property type="molecule type" value="Genomic_DNA"/>
</dbReference>
<proteinExistence type="predicted"/>
<dbReference type="RefSeq" id="WP_126398247.1">
    <property type="nucleotide sequence ID" value="NZ_AP018907.1"/>
</dbReference>
<dbReference type="Proteomes" id="UP000266934">
    <property type="component" value="Chromosome"/>
</dbReference>
<accession>A0A348FYJ9</accession>
<sequence length="271" mass="28703">MTIPGPKPAMGLGAIAGGIAARLAPAKASSRQIGQIHSLAKQAGLDEDSRRDLMQAATGKRSAKDLTTREAMVVIDRLKEMSAPKAIFKAPSKAPSKAGEAPASETPAARGAVEIDGPYGPKLRALWISAWNLGVVRDRTDAAMISFVERQTKISHTRWLRAAADARKAVEGLKAWVSREGGVGWPASDDPLSVRRAVIAAQWRRLGKLGAIDHHGFGADHALTCYIGTVARGSSRLGTGLDDPSLTAEQLDQVIVALGRKLRKALSERAA</sequence>
<evidence type="ECO:0000313" key="2">
    <source>
        <dbReference type="EMBL" id="BBF92382.1"/>
    </source>
</evidence>
<keyword evidence="3" id="KW-1185">Reference proteome</keyword>